<dbReference type="Pfam" id="PF04754">
    <property type="entry name" value="Transposase_31"/>
    <property type="match status" value="1"/>
</dbReference>
<dbReference type="NCBIfam" id="TIGR01784">
    <property type="entry name" value="T_den_put_tspse"/>
    <property type="match status" value="1"/>
</dbReference>
<proteinExistence type="inferred from homology"/>
<protein>
    <submittedName>
        <fullName evidence="3">Rpn family recombination-promoting nuclease/putative transposase</fullName>
    </submittedName>
</protein>
<reference evidence="3 4" key="1">
    <citation type="submission" date="2021-12" db="EMBL/GenBank/DDBJ databases">
        <title>Discovery of the Pendulisporaceae a myxobacterial family with distinct sporulation behavior and unique specialized metabolism.</title>
        <authorList>
            <person name="Garcia R."/>
            <person name="Popoff A."/>
            <person name="Bader C.D."/>
            <person name="Loehr J."/>
            <person name="Walesch S."/>
            <person name="Walt C."/>
            <person name="Boldt J."/>
            <person name="Bunk B."/>
            <person name="Haeckl F.J.F.P.J."/>
            <person name="Gunesch A.P."/>
            <person name="Birkelbach J."/>
            <person name="Nuebel U."/>
            <person name="Pietschmann T."/>
            <person name="Bach T."/>
            <person name="Mueller R."/>
        </authorList>
    </citation>
    <scope>NUCLEOTIDE SEQUENCE [LARGE SCALE GENOMIC DNA]</scope>
    <source>
        <strain evidence="3 4">MSr12523</strain>
    </source>
</reference>
<feature type="domain" description="Transposase (putative) YhgA-like" evidence="2">
    <location>
        <begin position="4"/>
        <end position="211"/>
    </location>
</feature>
<dbReference type="InterPro" id="IPR051699">
    <property type="entry name" value="Rpn/YhgA-like_nuclease"/>
</dbReference>
<gene>
    <name evidence="3" type="ORF">LZC95_16290</name>
</gene>
<name>A0ABZ2KIK1_9BACT</name>
<evidence type="ECO:0000313" key="4">
    <source>
        <dbReference type="Proteomes" id="UP001379533"/>
    </source>
</evidence>
<dbReference type="InterPro" id="IPR010106">
    <property type="entry name" value="RpnA"/>
</dbReference>
<evidence type="ECO:0000259" key="2">
    <source>
        <dbReference type="Pfam" id="PF04754"/>
    </source>
</evidence>
<sequence length="337" mass="37651">MSSSPHDTLFKAAFGRPDIARSELEFLLPPALRAKLDLTSLTLRPGSFIDEDLRHLHSDLLYELRTVSGSPALLFVLMEHQSKFDAHMPFRLLRYAVRVWDKWLVDHPGKGSKLPLLISVVLHHGDEGWRASPELASMFDADAETLDATRDYVPHFRFVVDDIASLSLEVLATRTIHVLGRLVQIAFWTSHSAERFKEAMPLMRELAATTKRDAATRMLLTQLYVYLLRVLGDVDASPVYDKLLEIAGPEGKEDVVTAGDQLIAQGLAKGLAEGQAKGFAEGRAEAFRWALSKFLEARGVTLSKAGRERLEACDDPQLLARWYDRAIVGSTEDEIFA</sequence>
<dbReference type="PANTHER" id="PTHR34611">
    <property type="match status" value="1"/>
</dbReference>
<evidence type="ECO:0000256" key="1">
    <source>
        <dbReference type="ARBA" id="ARBA00009787"/>
    </source>
</evidence>
<dbReference type="EMBL" id="CP089982">
    <property type="protein sequence ID" value="WXA98384.1"/>
    <property type="molecule type" value="Genomic_DNA"/>
</dbReference>
<organism evidence="3 4">
    <name type="scientific">Pendulispora brunnea</name>
    <dbReference type="NCBI Taxonomy" id="2905690"/>
    <lineage>
        <taxon>Bacteria</taxon>
        <taxon>Pseudomonadati</taxon>
        <taxon>Myxococcota</taxon>
        <taxon>Myxococcia</taxon>
        <taxon>Myxococcales</taxon>
        <taxon>Sorangiineae</taxon>
        <taxon>Pendulisporaceae</taxon>
        <taxon>Pendulispora</taxon>
    </lineage>
</organism>
<accession>A0ABZ2KIK1</accession>
<dbReference type="Proteomes" id="UP001379533">
    <property type="component" value="Chromosome"/>
</dbReference>
<comment type="similarity">
    <text evidence="1">Belongs to the Rpn/YhgA-like nuclease family.</text>
</comment>
<dbReference type="RefSeq" id="WP_394848997.1">
    <property type="nucleotide sequence ID" value="NZ_CP089982.1"/>
</dbReference>
<evidence type="ECO:0000313" key="3">
    <source>
        <dbReference type="EMBL" id="WXA98384.1"/>
    </source>
</evidence>
<dbReference type="InterPro" id="IPR006842">
    <property type="entry name" value="Transposase_31"/>
</dbReference>
<keyword evidence="4" id="KW-1185">Reference proteome</keyword>
<dbReference type="PANTHER" id="PTHR34611:SF2">
    <property type="entry name" value="INACTIVE RECOMBINATION-PROMOTING NUCLEASE-LIKE PROTEIN RPNE-RELATED"/>
    <property type="match status" value="1"/>
</dbReference>